<comment type="caution">
    <text evidence="1">The sequence shown here is derived from an EMBL/GenBank/DDBJ whole genome shotgun (WGS) entry which is preliminary data.</text>
</comment>
<sequence>MIFITGLGKTGTSFVAECFRELGFDPGGSFDQKVNAGWEYPPLHTLCRELLIGPMKARFPTCQWSEARLDQPISDTNPRPLRIRLQEALPPSTDALGQVVKSPLLLPLLDLWVHAGLVDRVVQPSRMLAHITLSRAAWDPRLLPYIYEGEDADLVLLAAVGYGLQICTHHQIPMCRFRFPEVLNLKTTDSAIFCEELAATTRRSLVDVETAVSTISRPETMRVGLGS</sequence>
<organism evidence="1">
    <name type="scientific">marine sediment metagenome</name>
    <dbReference type="NCBI Taxonomy" id="412755"/>
    <lineage>
        <taxon>unclassified sequences</taxon>
        <taxon>metagenomes</taxon>
        <taxon>ecological metagenomes</taxon>
    </lineage>
</organism>
<dbReference type="AlphaFoldDB" id="A0A0F9GH77"/>
<name>A0A0F9GH77_9ZZZZ</name>
<gene>
    <name evidence="1" type="ORF">LCGC14_1826670</name>
</gene>
<evidence type="ECO:0000313" key="1">
    <source>
        <dbReference type="EMBL" id="KKL98214.1"/>
    </source>
</evidence>
<evidence type="ECO:0008006" key="2">
    <source>
        <dbReference type="Google" id="ProtNLM"/>
    </source>
</evidence>
<proteinExistence type="predicted"/>
<protein>
    <recommendedName>
        <fullName evidence="2">Sulfotransferase family protein</fullName>
    </recommendedName>
</protein>
<dbReference type="EMBL" id="LAZR01017973">
    <property type="protein sequence ID" value="KKL98214.1"/>
    <property type="molecule type" value="Genomic_DNA"/>
</dbReference>
<reference evidence="1" key="1">
    <citation type="journal article" date="2015" name="Nature">
        <title>Complex archaea that bridge the gap between prokaryotes and eukaryotes.</title>
        <authorList>
            <person name="Spang A."/>
            <person name="Saw J.H."/>
            <person name="Jorgensen S.L."/>
            <person name="Zaremba-Niedzwiedzka K."/>
            <person name="Martijn J."/>
            <person name="Lind A.E."/>
            <person name="van Eijk R."/>
            <person name="Schleper C."/>
            <person name="Guy L."/>
            <person name="Ettema T.J."/>
        </authorList>
    </citation>
    <scope>NUCLEOTIDE SEQUENCE</scope>
</reference>
<accession>A0A0F9GH77</accession>